<proteinExistence type="inferred from homology"/>
<dbReference type="PANTHER" id="PTHR13602">
    <property type="entry name" value="UPF0488 PROTEIN C8ORF33"/>
    <property type="match status" value="1"/>
</dbReference>
<protein>
    <submittedName>
        <fullName evidence="3">Uncharacterized protein</fullName>
    </submittedName>
</protein>
<dbReference type="EMBL" id="CAUEEQ010043938">
    <property type="protein sequence ID" value="CAJ0957548.1"/>
    <property type="molecule type" value="Genomic_DNA"/>
</dbReference>
<feature type="region of interest" description="Disordered" evidence="2">
    <location>
        <begin position="247"/>
        <end position="300"/>
    </location>
</feature>
<accession>A0ABN9M4Z7</accession>
<evidence type="ECO:0000256" key="2">
    <source>
        <dbReference type="SAM" id="MobiDB-lite"/>
    </source>
</evidence>
<comment type="similarity">
    <text evidence="1">Belongs to the UPF0488 family.</text>
</comment>
<feature type="compositionally biased region" description="Polar residues" evidence="2">
    <location>
        <begin position="445"/>
        <end position="461"/>
    </location>
</feature>
<evidence type="ECO:0000256" key="1">
    <source>
        <dbReference type="ARBA" id="ARBA00005707"/>
    </source>
</evidence>
<comment type="caution">
    <text evidence="3">The sequence shown here is derived from an EMBL/GenBank/DDBJ whole genome shotgun (WGS) entry which is preliminary data.</text>
</comment>
<feature type="region of interest" description="Disordered" evidence="2">
    <location>
        <begin position="426"/>
        <end position="461"/>
    </location>
</feature>
<reference evidence="3" key="1">
    <citation type="submission" date="2023-07" db="EMBL/GenBank/DDBJ databases">
        <authorList>
            <person name="Stuckert A."/>
        </authorList>
    </citation>
    <scope>NUCLEOTIDE SEQUENCE</scope>
</reference>
<dbReference type="Proteomes" id="UP001176940">
    <property type="component" value="Unassembled WGS sequence"/>
</dbReference>
<feature type="compositionally biased region" description="Basic residues" evidence="2">
    <location>
        <begin position="257"/>
        <end position="266"/>
    </location>
</feature>
<sequence>MLANITASTRAPKGTFEDELEWCIRQLETGLLRRNPTPRQVEDTQRVLQVLRSRKAPFVKKRQVMNQVFGNYRLKMAEERRVQEQSANNPPEPKIEEVTARDAHSVAYRKSAKDAQSGARRWFTPSGSGFNFNFFPDHEHRSAGGQAEDELEDYAKEVKNTEPSEGQQDGALCLVGGSDFTFNFQIPEETCITTETSTSPLTTHGADGDHLGATHMPVETVPESLSQQCCAASTLVVSANRTQIGDAEEKNIADSPKKKKKKKEKSKAKNTEAPSKAKDPRETLHPCPPVKEEAKVGAQRGIRTTSNEQDVGYGTKPWQLYLSGDDELRRELDWCVEQLEIGLQRQKSTPKQVVEEAVQVIKTLRSAKVPLVKKRQVMRVMFGDYRRKMEEERVKQLRLMQAATKSAKMTEVTLTARQNRSKVFRKSIHKSPTSAAPSSAAPADTQGTSDQYTAPSSGQQEFTFRPSQVAFSFNFF</sequence>
<feature type="compositionally biased region" description="Basic and acidic residues" evidence="2">
    <location>
        <begin position="267"/>
        <end position="295"/>
    </location>
</feature>
<feature type="compositionally biased region" description="Low complexity" evidence="2">
    <location>
        <begin position="431"/>
        <end position="443"/>
    </location>
</feature>
<gene>
    <name evidence="3" type="ORF">RIMI_LOCUS15997679</name>
</gene>
<name>A0ABN9M4Z7_9NEOB</name>
<keyword evidence="4" id="KW-1185">Reference proteome</keyword>
<organism evidence="3 4">
    <name type="scientific">Ranitomeya imitator</name>
    <name type="common">mimic poison frog</name>
    <dbReference type="NCBI Taxonomy" id="111125"/>
    <lineage>
        <taxon>Eukaryota</taxon>
        <taxon>Metazoa</taxon>
        <taxon>Chordata</taxon>
        <taxon>Craniata</taxon>
        <taxon>Vertebrata</taxon>
        <taxon>Euteleostomi</taxon>
        <taxon>Amphibia</taxon>
        <taxon>Batrachia</taxon>
        <taxon>Anura</taxon>
        <taxon>Neobatrachia</taxon>
        <taxon>Hyloidea</taxon>
        <taxon>Dendrobatidae</taxon>
        <taxon>Dendrobatinae</taxon>
        <taxon>Ranitomeya</taxon>
    </lineage>
</organism>
<evidence type="ECO:0000313" key="3">
    <source>
        <dbReference type="EMBL" id="CAJ0957548.1"/>
    </source>
</evidence>
<dbReference type="InterPro" id="IPR029274">
    <property type="entry name" value="DUF4615"/>
</dbReference>
<dbReference type="PANTHER" id="PTHR13602:SF2">
    <property type="entry name" value="UPF0488 PROTEIN C8ORF33"/>
    <property type="match status" value="1"/>
</dbReference>
<evidence type="ECO:0000313" key="4">
    <source>
        <dbReference type="Proteomes" id="UP001176940"/>
    </source>
</evidence>
<feature type="compositionally biased region" description="Basic and acidic residues" evidence="2">
    <location>
        <begin position="247"/>
        <end position="256"/>
    </location>
</feature>
<dbReference type="Pfam" id="PF15393">
    <property type="entry name" value="DUF4615"/>
    <property type="match status" value="2"/>
</dbReference>